<evidence type="ECO:0000256" key="3">
    <source>
        <dbReference type="ARBA" id="ARBA00022795"/>
    </source>
</evidence>
<reference evidence="6" key="1">
    <citation type="journal article" date="2019" name="PLoS Negl. Trop. Dis.">
        <title>Revisiting the worldwide diversity of Leptospira species in the environment.</title>
        <authorList>
            <person name="Vincent A.T."/>
            <person name="Schiettekatte O."/>
            <person name="Bourhy P."/>
            <person name="Veyrier F.J."/>
            <person name="Picardeau M."/>
        </authorList>
    </citation>
    <scope>NUCLEOTIDE SEQUENCE [LARGE SCALE GENOMIC DNA]</scope>
    <source>
        <strain evidence="6">201702476</strain>
    </source>
</reference>
<dbReference type="AlphaFoldDB" id="A0A4R9JW79"/>
<dbReference type="GO" id="GO:0044781">
    <property type="term" value="P:bacterial-type flagellum organization"/>
    <property type="evidence" value="ECO:0007669"/>
    <property type="project" value="UniProtKB-UniRule"/>
</dbReference>
<evidence type="ECO:0000313" key="7">
    <source>
        <dbReference type="Proteomes" id="UP000297693"/>
    </source>
</evidence>
<sequence>MPDSIQDISSQNAVRSRYLDTEKTFNIRKHLDQMDKEEKSGLKGIEIREKQKELGKDDFLKLLLTQLSHQDPTNPVQDKDFIAQMAQFSSLEQMKNISSGIQRMESKQSYSVVGKMVSGPDLVTGEDVTGIAGAIMFDNEGKTYVRVSGRMIDVTKINLISDPELLKMQPEYQRQPAVVKQEPVVPAQAELKLPEIPNNTQSRQEAYKD</sequence>
<accession>A0A4R9JW79</accession>
<keyword evidence="6" id="KW-0969">Cilium</keyword>
<organism evidence="6 7">
    <name type="scientific">Leptospira ognonensis</name>
    <dbReference type="NCBI Taxonomy" id="2484945"/>
    <lineage>
        <taxon>Bacteria</taxon>
        <taxon>Pseudomonadati</taxon>
        <taxon>Spirochaetota</taxon>
        <taxon>Spirochaetia</taxon>
        <taxon>Leptospirales</taxon>
        <taxon>Leptospiraceae</taxon>
        <taxon>Leptospira</taxon>
    </lineage>
</organism>
<keyword evidence="3 5" id="KW-1005">Bacterial flagellum biogenesis</keyword>
<evidence type="ECO:0000256" key="1">
    <source>
        <dbReference type="ARBA" id="ARBA00010577"/>
    </source>
</evidence>
<protein>
    <recommendedName>
        <fullName evidence="2 5">Basal-body rod modification protein FlgD</fullName>
    </recommendedName>
</protein>
<evidence type="ECO:0000256" key="5">
    <source>
        <dbReference type="RuleBase" id="RU362076"/>
    </source>
</evidence>
<keyword evidence="6" id="KW-0282">Flagellum</keyword>
<proteinExistence type="inferred from homology"/>
<dbReference type="Pfam" id="PF03963">
    <property type="entry name" value="FlgD"/>
    <property type="match status" value="1"/>
</dbReference>
<comment type="caution">
    <text evidence="6">The sequence shown here is derived from an EMBL/GenBank/DDBJ whole genome shotgun (WGS) entry which is preliminary data.</text>
</comment>
<dbReference type="EMBL" id="RQGD01000045">
    <property type="protein sequence ID" value="TGL56626.1"/>
    <property type="molecule type" value="Genomic_DNA"/>
</dbReference>
<comment type="function">
    <text evidence="4 5">Required for flagellar hook formation. May act as a scaffolding protein.</text>
</comment>
<dbReference type="InterPro" id="IPR005648">
    <property type="entry name" value="FlgD"/>
</dbReference>
<keyword evidence="6" id="KW-0966">Cell projection</keyword>
<keyword evidence="7" id="KW-1185">Reference proteome</keyword>
<evidence type="ECO:0000313" key="6">
    <source>
        <dbReference type="EMBL" id="TGL56626.1"/>
    </source>
</evidence>
<dbReference type="OrthoDB" id="280334at2"/>
<evidence type="ECO:0000256" key="4">
    <source>
        <dbReference type="ARBA" id="ARBA00024746"/>
    </source>
</evidence>
<dbReference type="Proteomes" id="UP000297693">
    <property type="component" value="Unassembled WGS sequence"/>
</dbReference>
<gene>
    <name evidence="6" type="ORF">EHQ58_15600</name>
</gene>
<comment type="similarity">
    <text evidence="1 5">Belongs to the FlgD family.</text>
</comment>
<name>A0A4R9JW79_9LEPT</name>
<evidence type="ECO:0000256" key="2">
    <source>
        <dbReference type="ARBA" id="ARBA00016013"/>
    </source>
</evidence>